<dbReference type="NCBIfam" id="TIGR02532">
    <property type="entry name" value="IV_pilin_GFxxxE"/>
    <property type="match status" value="1"/>
</dbReference>
<dbReference type="InterPro" id="IPR045584">
    <property type="entry name" value="Pilin-like"/>
</dbReference>
<protein>
    <submittedName>
        <fullName evidence="7">Uncharacterized protein</fullName>
    </submittedName>
</protein>
<dbReference type="KEGG" id="dte:Dester_0850"/>
<evidence type="ECO:0000256" key="1">
    <source>
        <dbReference type="ARBA" id="ARBA00004167"/>
    </source>
</evidence>
<evidence type="ECO:0000313" key="8">
    <source>
        <dbReference type="Proteomes" id="UP000007102"/>
    </source>
</evidence>
<dbReference type="InParanoid" id="F0S3R8"/>
<dbReference type="Gene3D" id="3.30.700.10">
    <property type="entry name" value="Glycoprotein, Type 4 Pilin"/>
    <property type="match status" value="1"/>
</dbReference>
<keyword evidence="8" id="KW-1185">Reference proteome</keyword>
<proteinExistence type="predicted"/>
<dbReference type="OrthoDB" id="5296638at2"/>
<dbReference type="SUPFAM" id="SSF54523">
    <property type="entry name" value="Pili subunits"/>
    <property type="match status" value="1"/>
</dbReference>
<evidence type="ECO:0000256" key="5">
    <source>
        <dbReference type="ARBA" id="ARBA00023136"/>
    </source>
</evidence>
<dbReference type="PROSITE" id="PS00409">
    <property type="entry name" value="PROKAR_NTER_METHYL"/>
    <property type="match status" value="1"/>
</dbReference>
<keyword evidence="5 6" id="KW-0472">Membrane</keyword>
<dbReference type="HOGENOM" id="CLU_091705_7_1_0"/>
<evidence type="ECO:0000256" key="6">
    <source>
        <dbReference type="SAM" id="Phobius"/>
    </source>
</evidence>
<dbReference type="Proteomes" id="UP000007102">
    <property type="component" value="Chromosome"/>
</dbReference>
<dbReference type="PANTHER" id="PTHR30093">
    <property type="entry name" value="GENERAL SECRETION PATHWAY PROTEIN G"/>
    <property type="match status" value="1"/>
</dbReference>
<evidence type="ECO:0000256" key="3">
    <source>
        <dbReference type="ARBA" id="ARBA00022692"/>
    </source>
</evidence>
<keyword evidence="3 6" id="KW-0812">Transmembrane</keyword>
<dbReference type="STRING" id="868864.Dester_0850"/>
<dbReference type="AlphaFoldDB" id="F0S3R8"/>
<keyword evidence="4 6" id="KW-1133">Transmembrane helix</keyword>
<accession>F0S3R8</accession>
<evidence type="ECO:0000256" key="2">
    <source>
        <dbReference type="ARBA" id="ARBA00022481"/>
    </source>
</evidence>
<dbReference type="InterPro" id="IPR012902">
    <property type="entry name" value="N_methyl_site"/>
</dbReference>
<dbReference type="EMBL" id="CP002543">
    <property type="protein sequence ID" value="ADY73490.1"/>
    <property type="molecule type" value="Genomic_DNA"/>
</dbReference>
<organism evidence="7 8">
    <name type="scientific">Desulfurobacterium thermolithotrophum (strain DSM 11699 / BSA)</name>
    <dbReference type="NCBI Taxonomy" id="868864"/>
    <lineage>
        <taxon>Bacteria</taxon>
        <taxon>Pseudomonadati</taxon>
        <taxon>Aquificota</taxon>
        <taxon>Aquificia</taxon>
        <taxon>Desulfurobacteriales</taxon>
        <taxon>Desulfurobacteriaceae</taxon>
        <taxon>Desulfurobacterium</taxon>
    </lineage>
</organism>
<sequence length="143" mass="15961">MLVKKSLRSKELRKGFTLVELLIVIAIIAILAAIAVPQFSKYKEKAYIAAMKSDAHNVIAAEEAYFAENDNYTDNGTKLGIKTSKGNKIYINVPNNNSFTLEVYNEHFGNNDCVYYNSTEGGEPTFYENNSTICNHKSSAISY</sequence>
<evidence type="ECO:0000313" key="7">
    <source>
        <dbReference type="EMBL" id="ADY73490.1"/>
    </source>
</evidence>
<reference evidence="7 8" key="1">
    <citation type="journal article" date="2011" name="Stand. Genomic Sci.">
        <title>Complete genome sequence of the thermophilic sulfur-reducer Desulfurobacterium thermolithotrophum type strain (BSA(T)) from a deep-sea hydrothermal vent.</title>
        <authorList>
            <person name="Goker M."/>
            <person name="Daligault H."/>
            <person name="Mwirichia R."/>
            <person name="Lapidus A."/>
            <person name="Lucas S."/>
            <person name="Deshpande S."/>
            <person name="Pagani I."/>
            <person name="Tapia R."/>
            <person name="Cheng J.F."/>
            <person name="Goodwin L."/>
            <person name="Pitluck S."/>
            <person name="Liolios K."/>
            <person name="Ivanova N."/>
            <person name="Mavromatis K."/>
            <person name="Mikhailova N."/>
            <person name="Pati A."/>
            <person name="Chen A."/>
            <person name="Palaniappan K."/>
            <person name="Han C."/>
            <person name="Land M."/>
            <person name="Hauser L."/>
            <person name="Pan C."/>
            <person name="Brambilla E.M."/>
            <person name="Rohde M."/>
            <person name="Spring S."/>
            <person name="Sikorski J."/>
            <person name="Wirth R."/>
            <person name="Detter J.C."/>
            <person name="Woyke T."/>
            <person name="Bristow J."/>
            <person name="Eisen J.A."/>
            <person name="Markowitz V."/>
            <person name="Hugenholtz P."/>
            <person name="Kyrpides N.C."/>
            <person name="Klenk H.P."/>
        </authorList>
    </citation>
    <scope>NUCLEOTIDE SEQUENCE [LARGE SCALE GENOMIC DNA]</scope>
    <source>
        <strain evidence="8">DSM 11699 / BSA</strain>
    </source>
</reference>
<comment type="subcellular location">
    <subcellularLocation>
        <location evidence="1">Membrane</location>
        <topology evidence="1">Single-pass membrane protein</topology>
    </subcellularLocation>
</comment>
<dbReference type="Pfam" id="PF07963">
    <property type="entry name" value="N_methyl"/>
    <property type="match status" value="1"/>
</dbReference>
<name>F0S3R8_DESTD</name>
<evidence type="ECO:0000256" key="4">
    <source>
        <dbReference type="ARBA" id="ARBA00022989"/>
    </source>
</evidence>
<reference evidence="8" key="2">
    <citation type="submission" date="2011-02" db="EMBL/GenBank/DDBJ databases">
        <title>The complete genome of Desulfurobacterium thermolithotrophum DSM 11699.</title>
        <authorList>
            <consortium name="US DOE Joint Genome Institute (JGI-PGF)"/>
            <person name="Lucas S."/>
            <person name="Copeland A."/>
            <person name="Lapidus A."/>
            <person name="Bruce D."/>
            <person name="Goodwin L."/>
            <person name="Pitluck S."/>
            <person name="Kyrpides N."/>
            <person name="Mavromatis K."/>
            <person name="Pagani I."/>
            <person name="Ivanova N."/>
            <person name="Mikhailova N."/>
            <person name="Daligault H."/>
            <person name="Detter J.C."/>
            <person name="Tapia R."/>
            <person name="Han C."/>
            <person name="Land M."/>
            <person name="Hauser L."/>
            <person name="Markowitz V."/>
            <person name="Cheng J.-F."/>
            <person name="Hugenholtz P."/>
            <person name="Woyke T."/>
            <person name="Wu D."/>
            <person name="Spring S."/>
            <person name="Brambilla E."/>
            <person name="Klenk H.-P."/>
            <person name="Eisen J.A."/>
        </authorList>
    </citation>
    <scope>NUCLEOTIDE SEQUENCE [LARGE SCALE GENOMIC DNA]</scope>
    <source>
        <strain evidence="8">DSM 11699 / BSA</strain>
    </source>
</reference>
<dbReference type="PANTHER" id="PTHR30093:SF44">
    <property type="entry name" value="TYPE II SECRETION SYSTEM CORE PROTEIN G"/>
    <property type="match status" value="1"/>
</dbReference>
<keyword evidence="2" id="KW-0488">Methylation</keyword>
<dbReference type="eggNOG" id="COG4968">
    <property type="taxonomic scope" value="Bacteria"/>
</dbReference>
<gene>
    <name evidence="7" type="ordered locus">Dester_0850</name>
</gene>
<feature type="transmembrane region" description="Helical" evidence="6">
    <location>
        <begin position="21"/>
        <end position="39"/>
    </location>
</feature>
<dbReference type="GO" id="GO:0016020">
    <property type="term" value="C:membrane"/>
    <property type="evidence" value="ECO:0007669"/>
    <property type="project" value="UniProtKB-SubCell"/>
</dbReference>